<reference evidence="1 2" key="1">
    <citation type="journal article" date="2004" name="Nucleic Acids Res.">
        <title>The genome sequence of Bacillus cereus ATCC 10987 reveals metabolic adaptations and a large plasmid related to Bacillus anthracis pXO1.</title>
        <authorList>
            <person name="Rasko D.A."/>
            <person name="Ravel J."/>
            <person name="Okstad O.A."/>
            <person name="Helgason E."/>
            <person name="Cer R.Z."/>
            <person name="Jiang L."/>
            <person name="Shores K.A."/>
            <person name="Fouts D.E."/>
            <person name="Tourasse N.J."/>
            <person name="Angiuoli S.V."/>
            <person name="Kolonay J."/>
            <person name="Nelson W.C."/>
            <person name="Kolsto A.-B."/>
            <person name="Fraser C.M."/>
            <person name="Read T.D."/>
        </authorList>
    </citation>
    <scope>NUCLEOTIDE SEQUENCE [LARGE SCALE GENOMIC DNA]</scope>
    <source>
        <strain evidence="2">ATCC 10987 / NRS 248</strain>
    </source>
</reference>
<dbReference type="Proteomes" id="UP000002527">
    <property type="component" value="Chromosome"/>
</dbReference>
<dbReference type="HOGENOM" id="CLU_2614425_0_0_9"/>
<protein>
    <submittedName>
        <fullName evidence="1">Uncharacterized protein</fullName>
    </submittedName>
</protein>
<dbReference type="AlphaFoldDB" id="Q72ZH2"/>
<evidence type="ECO:0000313" key="2">
    <source>
        <dbReference type="Proteomes" id="UP000002527"/>
    </source>
</evidence>
<accession>Q72ZH2</accession>
<organism evidence="1 2">
    <name type="scientific">Bacillus cereus (strain ATCC 10987 / NRS 248)</name>
    <dbReference type="NCBI Taxonomy" id="222523"/>
    <lineage>
        <taxon>Bacteria</taxon>
        <taxon>Bacillati</taxon>
        <taxon>Bacillota</taxon>
        <taxon>Bacilli</taxon>
        <taxon>Bacillales</taxon>
        <taxon>Bacillaceae</taxon>
        <taxon>Bacillus</taxon>
        <taxon>Bacillus cereus group</taxon>
    </lineage>
</organism>
<sequence length="78" mass="9721">MREEETYENYRRKCCESAKEKGRKSIIFYYRAVQRTNKKYYSEAFSFVSRCARGMYGWMMCYWQFEIILKSMMKRKIC</sequence>
<evidence type="ECO:0000313" key="1">
    <source>
        <dbReference type="EMBL" id="AAS43597.1"/>
    </source>
</evidence>
<dbReference type="KEGG" id="bca:BCE_4696"/>
<name>Q72ZH2_BACC1</name>
<dbReference type="EMBL" id="AE017194">
    <property type="protein sequence ID" value="AAS43597.1"/>
    <property type="molecule type" value="Genomic_DNA"/>
</dbReference>
<gene>
    <name evidence="1" type="ordered locus">BCE_4696</name>
</gene>
<proteinExistence type="predicted"/>